<dbReference type="Proteomes" id="UP000828390">
    <property type="component" value="Unassembled WGS sequence"/>
</dbReference>
<organism evidence="1 2">
    <name type="scientific">Dreissena polymorpha</name>
    <name type="common">Zebra mussel</name>
    <name type="synonym">Mytilus polymorpha</name>
    <dbReference type="NCBI Taxonomy" id="45954"/>
    <lineage>
        <taxon>Eukaryota</taxon>
        <taxon>Metazoa</taxon>
        <taxon>Spiralia</taxon>
        <taxon>Lophotrochozoa</taxon>
        <taxon>Mollusca</taxon>
        <taxon>Bivalvia</taxon>
        <taxon>Autobranchia</taxon>
        <taxon>Heteroconchia</taxon>
        <taxon>Euheterodonta</taxon>
        <taxon>Imparidentia</taxon>
        <taxon>Neoheterodontei</taxon>
        <taxon>Myida</taxon>
        <taxon>Dreissenoidea</taxon>
        <taxon>Dreissenidae</taxon>
        <taxon>Dreissena</taxon>
    </lineage>
</organism>
<evidence type="ECO:0000313" key="1">
    <source>
        <dbReference type="EMBL" id="KAH3847053.1"/>
    </source>
</evidence>
<sequence>MGQIVTLVRMVGPEDDTSHLDREGGSKVEVLGGNHTREALHTLHARGTLGRETVQVNLYRELPHTTALSIGFQHNAVLQEGRKLTNIPGQSAAHATLSSVGPYDEEAD</sequence>
<gene>
    <name evidence="1" type="ORF">DPMN_089365</name>
</gene>
<name>A0A9D4KWQ5_DREPO</name>
<keyword evidence="2" id="KW-1185">Reference proteome</keyword>
<dbReference type="AlphaFoldDB" id="A0A9D4KWQ5"/>
<reference evidence="1" key="2">
    <citation type="submission" date="2020-11" db="EMBL/GenBank/DDBJ databases">
        <authorList>
            <person name="McCartney M.A."/>
            <person name="Auch B."/>
            <person name="Kono T."/>
            <person name="Mallez S."/>
            <person name="Becker A."/>
            <person name="Gohl D.M."/>
            <person name="Silverstein K.A.T."/>
            <person name="Koren S."/>
            <person name="Bechman K.B."/>
            <person name="Herman A."/>
            <person name="Abrahante J.E."/>
            <person name="Garbe J."/>
        </authorList>
    </citation>
    <scope>NUCLEOTIDE SEQUENCE</scope>
    <source>
        <strain evidence="1">Duluth1</strain>
        <tissue evidence="1">Whole animal</tissue>
    </source>
</reference>
<accession>A0A9D4KWQ5</accession>
<evidence type="ECO:0000313" key="2">
    <source>
        <dbReference type="Proteomes" id="UP000828390"/>
    </source>
</evidence>
<dbReference type="EMBL" id="JAIWYP010000003">
    <property type="protein sequence ID" value="KAH3847053.1"/>
    <property type="molecule type" value="Genomic_DNA"/>
</dbReference>
<protein>
    <submittedName>
        <fullName evidence="1">Uncharacterized protein</fullName>
    </submittedName>
</protein>
<reference evidence="1" key="1">
    <citation type="journal article" date="2019" name="bioRxiv">
        <title>The Genome of the Zebra Mussel, Dreissena polymorpha: A Resource for Invasive Species Research.</title>
        <authorList>
            <person name="McCartney M.A."/>
            <person name="Auch B."/>
            <person name="Kono T."/>
            <person name="Mallez S."/>
            <person name="Zhang Y."/>
            <person name="Obille A."/>
            <person name="Becker A."/>
            <person name="Abrahante J.E."/>
            <person name="Garbe J."/>
            <person name="Badalamenti J.P."/>
            <person name="Herman A."/>
            <person name="Mangelson H."/>
            <person name="Liachko I."/>
            <person name="Sullivan S."/>
            <person name="Sone E.D."/>
            <person name="Koren S."/>
            <person name="Silverstein K.A.T."/>
            <person name="Beckman K.B."/>
            <person name="Gohl D.M."/>
        </authorList>
    </citation>
    <scope>NUCLEOTIDE SEQUENCE</scope>
    <source>
        <strain evidence="1">Duluth1</strain>
        <tissue evidence="1">Whole animal</tissue>
    </source>
</reference>
<proteinExistence type="predicted"/>
<comment type="caution">
    <text evidence="1">The sequence shown here is derived from an EMBL/GenBank/DDBJ whole genome shotgun (WGS) entry which is preliminary data.</text>
</comment>